<dbReference type="HOGENOM" id="CLU_037637_1_0_1"/>
<comment type="subcellular location">
    <subcellularLocation>
        <location evidence="1 7 8">Nucleus</location>
    </subcellularLocation>
</comment>
<dbReference type="SUPFAM" id="SSF57783">
    <property type="entry name" value="Zinc beta-ribbon"/>
    <property type="match status" value="1"/>
</dbReference>
<dbReference type="InterPro" id="IPR003618">
    <property type="entry name" value="TFIIS_cen_dom"/>
</dbReference>
<dbReference type="GO" id="GO:0005634">
    <property type="term" value="C:nucleus"/>
    <property type="evidence" value="ECO:0007669"/>
    <property type="project" value="UniProtKB-SubCell"/>
</dbReference>
<dbReference type="GO" id="GO:0006362">
    <property type="term" value="P:transcription elongation by RNA polymerase I"/>
    <property type="evidence" value="ECO:0007669"/>
    <property type="project" value="TreeGrafter"/>
</dbReference>
<evidence type="ECO:0000256" key="2">
    <source>
        <dbReference type="ARBA" id="ARBA00022723"/>
    </source>
</evidence>
<evidence type="ECO:0000256" key="8">
    <source>
        <dbReference type="RuleBase" id="RU368078"/>
    </source>
</evidence>
<gene>
    <name evidence="9" type="ORF">PAN0_004d2390</name>
</gene>
<dbReference type="NCBIfam" id="TIGR01385">
    <property type="entry name" value="TFSII"/>
    <property type="match status" value="1"/>
</dbReference>
<dbReference type="InterPro" id="IPR035441">
    <property type="entry name" value="TFIIS/LEDGF_dom_sf"/>
</dbReference>
<protein>
    <recommendedName>
        <fullName evidence="8">Transcription elongation factor</fullName>
    </recommendedName>
</protein>
<dbReference type="PIRSF" id="PIRSF006704">
    <property type="entry name" value="TF_IIS"/>
    <property type="match status" value="1"/>
</dbReference>
<dbReference type="EMBL" id="DF830071">
    <property type="protein sequence ID" value="GAK64180.1"/>
    <property type="molecule type" value="Genomic_DNA"/>
</dbReference>
<dbReference type="Pfam" id="PF01096">
    <property type="entry name" value="Zn_ribbon_TFIIS"/>
    <property type="match status" value="1"/>
</dbReference>
<dbReference type="InterPro" id="IPR003617">
    <property type="entry name" value="TFIIS/CRSP70_N_sub"/>
</dbReference>
<keyword evidence="3 6" id="KW-0863">Zinc-finger</keyword>
<dbReference type="SUPFAM" id="SSF46942">
    <property type="entry name" value="Elongation factor TFIIS domain 2"/>
    <property type="match status" value="1"/>
</dbReference>
<dbReference type="InterPro" id="IPR035100">
    <property type="entry name" value="TF_IIS-typ"/>
</dbReference>
<dbReference type="SMART" id="SM00509">
    <property type="entry name" value="TFS2N"/>
    <property type="match status" value="1"/>
</dbReference>
<keyword evidence="9" id="KW-0648">Protein biosynthesis</keyword>
<dbReference type="OrthoDB" id="44867at2759"/>
<dbReference type="FunFam" id="1.10.472.30:FF:000003">
    <property type="entry name" value="Transcription elongation factor S-II"/>
    <property type="match status" value="1"/>
</dbReference>
<name>A0A081CBY4_PSEA2</name>
<evidence type="ECO:0000256" key="1">
    <source>
        <dbReference type="ARBA" id="ARBA00004123"/>
    </source>
</evidence>
<dbReference type="PROSITE" id="PS51319">
    <property type="entry name" value="TFIIS_N"/>
    <property type="match status" value="1"/>
</dbReference>
<dbReference type="CDD" id="cd00183">
    <property type="entry name" value="TFIIS_I"/>
    <property type="match status" value="1"/>
</dbReference>
<keyword evidence="10" id="KW-1185">Reference proteome</keyword>
<organism evidence="9 10">
    <name type="scientific">Pseudozyma antarctica</name>
    <name type="common">Yeast</name>
    <name type="synonym">Candida antarctica</name>
    <dbReference type="NCBI Taxonomy" id="84753"/>
    <lineage>
        <taxon>Eukaryota</taxon>
        <taxon>Fungi</taxon>
        <taxon>Dikarya</taxon>
        <taxon>Basidiomycota</taxon>
        <taxon>Ustilaginomycotina</taxon>
        <taxon>Ustilaginomycetes</taxon>
        <taxon>Ustilaginales</taxon>
        <taxon>Ustilaginaceae</taxon>
        <taxon>Moesziomyces</taxon>
    </lineage>
</organism>
<dbReference type="InterPro" id="IPR036575">
    <property type="entry name" value="TFIIS_cen_dom_sf"/>
</dbReference>
<dbReference type="GO" id="GO:0001139">
    <property type="term" value="F:RNA polymerase II complex recruiting activity"/>
    <property type="evidence" value="ECO:0007669"/>
    <property type="project" value="TreeGrafter"/>
</dbReference>
<dbReference type="InterPro" id="IPR001222">
    <property type="entry name" value="Znf_TFIIS"/>
</dbReference>
<dbReference type="GO" id="GO:0006368">
    <property type="term" value="P:transcription elongation by RNA polymerase II"/>
    <property type="evidence" value="ECO:0007669"/>
    <property type="project" value="InterPro"/>
</dbReference>
<accession>A0A081CBY4</accession>
<keyword evidence="5 7" id="KW-0539">Nucleus</keyword>
<dbReference type="Gene3D" id="1.10.472.30">
    <property type="entry name" value="Transcription elongation factor S-II, central domain"/>
    <property type="match status" value="1"/>
</dbReference>
<proteinExistence type="inferred from homology"/>
<reference evidence="10" key="1">
    <citation type="journal article" date="2014" name="Genome Announc.">
        <title>Draft Genome Sequence of the Yeast Pseudozyma antarctica Type Strain JCM10317, a Producer of the Glycolipid Biosurfactants, Mannosylerythritol Lipids.</title>
        <authorList>
            <person name="Saika A."/>
            <person name="Koike H."/>
            <person name="Hori T."/>
            <person name="Fukuoka T."/>
            <person name="Sato S."/>
            <person name="Habe H."/>
            <person name="Kitamoto D."/>
            <person name="Morita T."/>
        </authorList>
    </citation>
    <scope>NUCLEOTIDE SEQUENCE [LARGE SCALE GENOMIC DNA]</scope>
    <source>
        <strain evidence="10">JCM 10317</strain>
    </source>
</reference>
<dbReference type="RefSeq" id="XP_014657820.1">
    <property type="nucleotide sequence ID" value="XM_014802334.1"/>
</dbReference>
<dbReference type="SUPFAM" id="SSF47676">
    <property type="entry name" value="Conserved domain common to transcription factors TFIIS, elongin A, CRSP70"/>
    <property type="match status" value="1"/>
</dbReference>
<evidence type="ECO:0000256" key="4">
    <source>
        <dbReference type="ARBA" id="ARBA00022833"/>
    </source>
</evidence>
<dbReference type="PANTHER" id="PTHR11477">
    <property type="entry name" value="TRANSCRIPTION FACTOR S-II ZINC FINGER DOMAIN-CONTAINING PROTEIN"/>
    <property type="match status" value="1"/>
</dbReference>
<dbReference type="Gene3D" id="2.20.25.10">
    <property type="match status" value="1"/>
</dbReference>
<evidence type="ECO:0000256" key="3">
    <source>
        <dbReference type="ARBA" id="ARBA00022771"/>
    </source>
</evidence>
<dbReference type="Pfam" id="PF07500">
    <property type="entry name" value="TFIIS_M"/>
    <property type="match status" value="1"/>
</dbReference>
<evidence type="ECO:0000256" key="5">
    <source>
        <dbReference type="ARBA" id="ARBA00023242"/>
    </source>
</evidence>
<dbReference type="CDD" id="cd13749">
    <property type="entry name" value="Zn-ribbon_TFIIS"/>
    <property type="match status" value="1"/>
</dbReference>
<evidence type="ECO:0000256" key="7">
    <source>
        <dbReference type="PROSITE-ProRule" id="PRU00649"/>
    </source>
</evidence>
<evidence type="ECO:0000256" key="6">
    <source>
        <dbReference type="PROSITE-ProRule" id="PRU00472"/>
    </source>
</evidence>
<comment type="function">
    <text evidence="8">Necessary for efficient RNA polymerase II transcription elongation past template-encoded arresting sites.</text>
</comment>
<dbReference type="SMART" id="SM00440">
    <property type="entry name" value="ZnF_C2C2"/>
    <property type="match status" value="1"/>
</dbReference>
<dbReference type="FunFam" id="2.20.25.10:FF:000001">
    <property type="entry name" value="Probable Transcription elongation factor S-II"/>
    <property type="match status" value="1"/>
</dbReference>
<dbReference type="InterPro" id="IPR006289">
    <property type="entry name" value="TFSII"/>
</dbReference>
<dbReference type="Gene3D" id="1.20.930.10">
    <property type="entry name" value="Conserved domain common to transcription factors TFIIS, elongin A, CRSP70"/>
    <property type="match status" value="1"/>
</dbReference>
<keyword evidence="2 8" id="KW-0479">Metal-binding</keyword>
<dbReference type="Pfam" id="PF08711">
    <property type="entry name" value="Med26"/>
    <property type="match status" value="1"/>
</dbReference>
<dbReference type="AlphaFoldDB" id="A0A081CBY4"/>
<dbReference type="GO" id="GO:0031564">
    <property type="term" value="P:transcription antitermination"/>
    <property type="evidence" value="ECO:0007669"/>
    <property type="project" value="TreeGrafter"/>
</dbReference>
<keyword evidence="9" id="KW-0251">Elongation factor</keyword>
<dbReference type="PROSITE" id="PS51133">
    <property type="entry name" value="ZF_TFIIS_2"/>
    <property type="match status" value="1"/>
</dbReference>
<dbReference type="InterPro" id="IPR017923">
    <property type="entry name" value="TFIIS_N"/>
</dbReference>
<keyword evidence="8" id="KW-0804">Transcription</keyword>
<dbReference type="SMART" id="SM00510">
    <property type="entry name" value="TFS2M"/>
    <property type="match status" value="1"/>
</dbReference>
<keyword evidence="8" id="KW-0238">DNA-binding</keyword>
<dbReference type="Proteomes" id="UP000053758">
    <property type="component" value="Unassembled WGS sequence"/>
</dbReference>
<dbReference type="PROSITE" id="PS00466">
    <property type="entry name" value="ZF_TFIIS_1"/>
    <property type="match status" value="1"/>
</dbReference>
<dbReference type="GO" id="GO:0003746">
    <property type="term" value="F:translation elongation factor activity"/>
    <property type="evidence" value="ECO:0007669"/>
    <property type="project" value="UniProtKB-KW"/>
</dbReference>
<keyword evidence="8" id="KW-0805">Transcription regulation</keyword>
<dbReference type="GeneID" id="26303265"/>
<evidence type="ECO:0000313" key="9">
    <source>
        <dbReference type="EMBL" id="GAK64180.1"/>
    </source>
</evidence>
<evidence type="ECO:0000313" key="10">
    <source>
        <dbReference type="Proteomes" id="UP000053758"/>
    </source>
</evidence>
<dbReference type="GO" id="GO:0008270">
    <property type="term" value="F:zinc ion binding"/>
    <property type="evidence" value="ECO:0007669"/>
    <property type="project" value="UniProtKB-UniRule"/>
</dbReference>
<keyword evidence="4 8" id="KW-0862">Zinc</keyword>
<dbReference type="GO" id="GO:0000977">
    <property type="term" value="F:RNA polymerase II transcription regulatory region sequence-specific DNA binding"/>
    <property type="evidence" value="ECO:0007669"/>
    <property type="project" value="TreeGrafter"/>
</dbReference>
<dbReference type="PROSITE" id="PS51321">
    <property type="entry name" value="TFIIS_CENTRAL"/>
    <property type="match status" value="1"/>
</dbReference>
<dbReference type="GO" id="GO:0031440">
    <property type="term" value="P:regulation of mRNA 3'-end processing"/>
    <property type="evidence" value="ECO:0007669"/>
    <property type="project" value="TreeGrafter"/>
</dbReference>
<comment type="similarity">
    <text evidence="8">Belongs to the TFS-II family.</text>
</comment>
<dbReference type="PANTHER" id="PTHR11477:SF0">
    <property type="entry name" value="IP08861P-RELATED"/>
    <property type="match status" value="1"/>
</dbReference>
<sequence length="318" mass="34455">MTSKDLSLEELKDLQKQLSKLASSTDSDAILSVFSKLKSGLSAPTEDVIRQSKIGVAVGKLRSHSDKKVADQAKALVKDWKATVDKQRAQQQSSAASSKPSSSSASPAPASKPADAAAEAESNGAAAAKSSAPSASAAPASTTKIDFEILQDKVRNACLKLLYQALEIGKEQHGHSDSQVFDAAIAVEAAILANQGKGSVTADYRNKVRSLSLNIKDKNNPDLRVRVVERDIAADKLVTMTNEELASDKRKREIEELQMQNLFKAKGAAAQEAETDAFQCGRCKQRKTRYYQMQTRSADEPMTTFVTCTNCNHKWKFC</sequence>